<comment type="subcellular location">
    <subcellularLocation>
        <location evidence="1">Membrane</location>
        <topology evidence="1">Multi-pass membrane protein</topology>
    </subcellularLocation>
</comment>
<dbReference type="OrthoDB" id="3358017at2759"/>
<evidence type="ECO:0000313" key="6">
    <source>
        <dbReference type="EMBL" id="TEB27775.1"/>
    </source>
</evidence>
<reference evidence="6 7" key="1">
    <citation type="journal article" date="2019" name="Nat. Ecol. Evol.">
        <title>Megaphylogeny resolves global patterns of mushroom evolution.</title>
        <authorList>
            <person name="Varga T."/>
            <person name="Krizsan K."/>
            <person name="Foldi C."/>
            <person name="Dima B."/>
            <person name="Sanchez-Garcia M."/>
            <person name="Sanchez-Ramirez S."/>
            <person name="Szollosi G.J."/>
            <person name="Szarkandi J.G."/>
            <person name="Papp V."/>
            <person name="Albert L."/>
            <person name="Andreopoulos W."/>
            <person name="Angelini C."/>
            <person name="Antonin V."/>
            <person name="Barry K.W."/>
            <person name="Bougher N.L."/>
            <person name="Buchanan P."/>
            <person name="Buyck B."/>
            <person name="Bense V."/>
            <person name="Catcheside P."/>
            <person name="Chovatia M."/>
            <person name="Cooper J."/>
            <person name="Damon W."/>
            <person name="Desjardin D."/>
            <person name="Finy P."/>
            <person name="Geml J."/>
            <person name="Haridas S."/>
            <person name="Hughes K."/>
            <person name="Justo A."/>
            <person name="Karasinski D."/>
            <person name="Kautmanova I."/>
            <person name="Kiss B."/>
            <person name="Kocsube S."/>
            <person name="Kotiranta H."/>
            <person name="LaButti K.M."/>
            <person name="Lechner B.E."/>
            <person name="Liimatainen K."/>
            <person name="Lipzen A."/>
            <person name="Lukacs Z."/>
            <person name="Mihaltcheva S."/>
            <person name="Morgado L.N."/>
            <person name="Niskanen T."/>
            <person name="Noordeloos M.E."/>
            <person name="Ohm R.A."/>
            <person name="Ortiz-Santana B."/>
            <person name="Ovrebo C."/>
            <person name="Racz N."/>
            <person name="Riley R."/>
            <person name="Savchenko A."/>
            <person name="Shiryaev A."/>
            <person name="Soop K."/>
            <person name="Spirin V."/>
            <person name="Szebenyi C."/>
            <person name="Tomsovsky M."/>
            <person name="Tulloss R.E."/>
            <person name="Uehling J."/>
            <person name="Grigoriev I.V."/>
            <person name="Vagvolgyi C."/>
            <person name="Papp T."/>
            <person name="Martin F.M."/>
            <person name="Miettinen O."/>
            <person name="Hibbett D.S."/>
            <person name="Nagy L.G."/>
        </authorList>
    </citation>
    <scope>NUCLEOTIDE SEQUENCE [LARGE SCALE GENOMIC DNA]</scope>
    <source>
        <strain evidence="6 7">FP101781</strain>
    </source>
</reference>
<dbReference type="STRING" id="71717.A0A4Y7T0V2"/>
<gene>
    <name evidence="6" type="ORF">FA13DRAFT_1712310</name>
</gene>
<feature type="transmembrane region" description="Helical" evidence="5">
    <location>
        <begin position="267"/>
        <end position="285"/>
    </location>
</feature>
<evidence type="ECO:0000256" key="1">
    <source>
        <dbReference type="ARBA" id="ARBA00004141"/>
    </source>
</evidence>
<dbReference type="PANTHER" id="PTHR31465">
    <property type="entry name" value="PROTEIN RTA1-RELATED"/>
    <property type="match status" value="1"/>
</dbReference>
<feature type="transmembrane region" description="Helical" evidence="5">
    <location>
        <begin position="180"/>
        <end position="197"/>
    </location>
</feature>
<accession>A0A4Y7T0V2</accession>
<evidence type="ECO:0000313" key="7">
    <source>
        <dbReference type="Proteomes" id="UP000298030"/>
    </source>
</evidence>
<dbReference type="EMBL" id="QPFP01000037">
    <property type="protein sequence ID" value="TEB27775.1"/>
    <property type="molecule type" value="Genomic_DNA"/>
</dbReference>
<proteinExistence type="predicted"/>
<dbReference type="Proteomes" id="UP000298030">
    <property type="component" value="Unassembled WGS sequence"/>
</dbReference>
<dbReference type="AlphaFoldDB" id="A0A4Y7T0V2"/>
<keyword evidence="4 5" id="KW-0472">Membrane</keyword>
<feature type="transmembrane region" description="Helical" evidence="5">
    <location>
        <begin position="46"/>
        <end position="68"/>
    </location>
</feature>
<evidence type="ECO:0000256" key="5">
    <source>
        <dbReference type="SAM" id="Phobius"/>
    </source>
</evidence>
<protein>
    <submittedName>
        <fullName evidence="6">RTA1-domain-containing protein</fullName>
    </submittedName>
</protein>
<keyword evidence="2 5" id="KW-0812">Transmembrane</keyword>
<keyword evidence="7" id="KW-1185">Reference proteome</keyword>
<dbReference type="Pfam" id="PF04479">
    <property type="entry name" value="RTA1"/>
    <property type="match status" value="2"/>
</dbReference>
<evidence type="ECO:0000256" key="4">
    <source>
        <dbReference type="ARBA" id="ARBA00023136"/>
    </source>
</evidence>
<dbReference type="GO" id="GO:0000324">
    <property type="term" value="C:fungal-type vacuole"/>
    <property type="evidence" value="ECO:0007669"/>
    <property type="project" value="TreeGrafter"/>
</dbReference>
<evidence type="ECO:0000256" key="3">
    <source>
        <dbReference type="ARBA" id="ARBA00022989"/>
    </source>
</evidence>
<organism evidence="6 7">
    <name type="scientific">Coprinellus micaceus</name>
    <name type="common">Glistening ink-cap mushroom</name>
    <name type="synonym">Coprinus micaceus</name>
    <dbReference type="NCBI Taxonomy" id="71717"/>
    <lineage>
        <taxon>Eukaryota</taxon>
        <taxon>Fungi</taxon>
        <taxon>Dikarya</taxon>
        <taxon>Basidiomycota</taxon>
        <taxon>Agaricomycotina</taxon>
        <taxon>Agaricomycetes</taxon>
        <taxon>Agaricomycetidae</taxon>
        <taxon>Agaricales</taxon>
        <taxon>Agaricineae</taxon>
        <taxon>Psathyrellaceae</taxon>
        <taxon>Coprinellus</taxon>
    </lineage>
</organism>
<feature type="transmembrane region" description="Helical" evidence="5">
    <location>
        <begin position="80"/>
        <end position="101"/>
    </location>
</feature>
<dbReference type="PANTHER" id="PTHR31465:SF9">
    <property type="entry name" value="SPHINGOID LONG-CHAIN BASE TRANSPORTER RSB1"/>
    <property type="match status" value="1"/>
</dbReference>
<name>A0A4Y7T0V2_COPMI</name>
<sequence length="322" mass="36063">MSSTTDELKSPYHYIPSKWAGYLFTTLFGLSTFAHIGVALWRRMWFILPTVVLCGLFEVTGWAARLWSSYKPYEQTPYTMQISTTILAPTPFLAVVFILTGQVVSRLGSIYSRLSPRYYTRVFLSCDILSLLIQGAGGALASSGTGGPTLGSNIMLGGIIFQTGELSLVSRVRPRTEVRVWPAVILVFALFCLEYFIRYFKGRPIRSIGSSKTTATDTNRGEFTKKLGMMVLALAFITQVLFIRAIYRTIELADGWTGRIISTESYFLVLDAMMIVFAMLTLNFIHPWTYVYETPPESIGLASTQKPSDDVLLTHLYPEARV</sequence>
<feature type="transmembrane region" description="Helical" evidence="5">
    <location>
        <begin position="227"/>
        <end position="247"/>
    </location>
</feature>
<dbReference type="GO" id="GO:0005886">
    <property type="term" value="C:plasma membrane"/>
    <property type="evidence" value="ECO:0007669"/>
    <property type="project" value="TreeGrafter"/>
</dbReference>
<dbReference type="InterPro" id="IPR007568">
    <property type="entry name" value="RTA1"/>
</dbReference>
<keyword evidence="3 5" id="KW-1133">Transmembrane helix</keyword>
<comment type="caution">
    <text evidence="6">The sequence shown here is derived from an EMBL/GenBank/DDBJ whole genome shotgun (WGS) entry which is preliminary data.</text>
</comment>
<feature type="transmembrane region" description="Helical" evidence="5">
    <location>
        <begin position="20"/>
        <end position="41"/>
    </location>
</feature>
<evidence type="ECO:0000256" key="2">
    <source>
        <dbReference type="ARBA" id="ARBA00022692"/>
    </source>
</evidence>